<dbReference type="AlphaFoldDB" id="A0A9J6BL50"/>
<evidence type="ECO:0000313" key="1">
    <source>
        <dbReference type="EMBL" id="KAG5670493.1"/>
    </source>
</evidence>
<dbReference type="EMBL" id="JADBJN010000003">
    <property type="protein sequence ID" value="KAG5670493.1"/>
    <property type="molecule type" value="Genomic_DNA"/>
</dbReference>
<organism evidence="1 2">
    <name type="scientific">Polypedilum vanderplanki</name>
    <name type="common">Sleeping chironomid midge</name>
    <dbReference type="NCBI Taxonomy" id="319348"/>
    <lineage>
        <taxon>Eukaryota</taxon>
        <taxon>Metazoa</taxon>
        <taxon>Ecdysozoa</taxon>
        <taxon>Arthropoda</taxon>
        <taxon>Hexapoda</taxon>
        <taxon>Insecta</taxon>
        <taxon>Pterygota</taxon>
        <taxon>Neoptera</taxon>
        <taxon>Endopterygota</taxon>
        <taxon>Diptera</taxon>
        <taxon>Nematocera</taxon>
        <taxon>Chironomoidea</taxon>
        <taxon>Chironomidae</taxon>
        <taxon>Chironominae</taxon>
        <taxon>Polypedilum</taxon>
        <taxon>Polypedilum</taxon>
    </lineage>
</organism>
<comment type="caution">
    <text evidence="1">The sequence shown here is derived from an EMBL/GenBank/DDBJ whole genome shotgun (WGS) entry which is preliminary data.</text>
</comment>
<protein>
    <submittedName>
        <fullName evidence="1">Uncharacterized protein</fullName>
    </submittedName>
</protein>
<dbReference type="Proteomes" id="UP001107558">
    <property type="component" value="Chromosome 3"/>
</dbReference>
<keyword evidence="2" id="KW-1185">Reference proteome</keyword>
<evidence type="ECO:0000313" key="2">
    <source>
        <dbReference type="Proteomes" id="UP001107558"/>
    </source>
</evidence>
<gene>
    <name evidence="1" type="ORF">PVAND_000755</name>
</gene>
<accession>A0A9J6BL50</accession>
<reference evidence="1" key="1">
    <citation type="submission" date="2021-03" db="EMBL/GenBank/DDBJ databases">
        <title>Chromosome level genome of the anhydrobiotic midge Polypedilum vanderplanki.</title>
        <authorList>
            <person name="Yoshida Y."/>
            <person name="Kikawada T."/>
            <person name="Gusev O."/>
        </authorList>
    </citation>
    <scope>NUCLEOTIDE SEQUENCE</scope>
    <source>
        <strain evidence="1">NIAS01</strain>
        <tissue evidence="1">Whole body or cell culture</tissue>
    </source>
</reference>
<name>A0A9J6BL50_POLVA</name>
<sequence length="114" mass="13214">MNKRRLSFEIETVDISTPLLKSKKARTLLKEIFVSNIPEDVSFKEDSNSNTEVNKLKQEEIKVVKNILNFATTSEYEIKTPKPVTPNTQKLLDEMFQKSVKAIEKTKPIRSIRF</sequence>
<proteinExistence type="predicted"/>